<dbReference type="AlphaFoldDB" id="A0A1C1CPD8"/>
<name>A0A1C1CPD8_9EURO</name>
<dbReference type="EMBL" id="LGRB01000010">
    <property type="protein sequence ID" value="OCT50358.1"/>
    <property type="molecule type" value="Genomic_DNA"/>
</dbReference>
<evidence type="ECO:0000313" key="2">
    <source>
        <dbReference type="EMBL" id="OCT50358.1"/>
    </source>
</evidence>
<sequence length="174" mass="19382">MADPLSIAITAMATIEQVSGKLQFLLGLRPNDDDATLRELNNELEVAMAGLQALTFDIVPGDPAYEHRLEVTIREVCGTITRLLSEAEAYLQNRTKHSTLWPLASDRSRLRRILVELRNANETIGLLVNLMMSGNLHLSAGLCKFVDYGQASIHERPESPPENASEHHRSRGHF</sequence>
<accession>A0A1C1CPD8</accession>
<reference evidence="3" key="1">
    <citation type="submission" date="2015-07" db="EMBL/GenBank/DDBJ databases">
        <authorList>
            <person name="Teixeira M.M."/>
            <person name="Souza R.C."/>
            <person name="Almeida L.G."/>
            <person name="Vicente V.A."/>
            <person name="de Hoog S."/>
            <person name="Bocca A.L."/>
            <person name="de Almeida S.R."/>
            <person name="Vasconcelos A.T."/>
            <person name="Felipe M.S."/>
        </authorList>
    </citation>
    <scope>NUCLEOTIDE SEQUENCE [LARGE SCALE GENOMIC DNA]</scope>
    <source>
        <strain evidence="3">KSF</strain>
    </source>
</reference>
<comment type="caution">
    <text evidence="2">The sequence shown here is derived from an EMBL/GenBank/DDBJ whole genome shotgun (WGS) entry which is preliminary data.</text>
</comment>
<proteinExistence type="predicted"/>
<dbReference type="VEuPathDB" id="FungiDB:CLCR_07675"/>
<protein>
    <submittedName>
        <fullName evidence="2">Uncharacterized protein</fullName>
    </submittedName>
</protein>
<evidence type="ECO:0000313" key="3">
    <source>
        <dbReference type="Proteomes" id="UP000094526"/>
    </source>
</evidence>
<gene>
    <name evidence="2" type="ORF">CLCR_07675</name>
</gene>
<keyword evidence="3" id="KW-1185">Reference proteome</keyword>
<feature type="region of interest" description="Disordered" evidence="1">
    <location>
        <begin position="154"/>
        <end position="174"/>
    </location>
</feature>
<evidence type="ECO:0000256" key="1">
    <source>
        <dbReference type="SAM" id="MobiDB-lite"/>
    </source>
</evidence>
<feature type="compositionally biased region" description="Basic and acidic residues" evidence="1">
    <location>
        <begin position="154"/>
        <end position="167"/>
    </location>
</feature>
<dbReference type="Proteomes" id="UP000094526">
    <property type="component" value="Unassembled WGS sequence"/>
</dbReference>
<organism evidence="2 3">
    <name type="scientific">Cladophialophora carrionii</name>
    <dbReference type="NCBI Taxonomy" id="86049"/>
    <lineage>
        <taxon>Eukaryota</taxon>
        <taxon>Fungi</taxon>
        <taxon>Dikarya</taxon>
        <taxon>Ascomycota</taxon>
        <taxon>Pezizomycotina</taxon>
        <taxon>Eurotiomycetes</taxon>
        <taxon>Chaetothyriomycetidae</taxon>
        <taxon>Chaetothyriales</taxon>
        <taxon>Herpotrichiellaceae</taxon>
        <taxon>Cladophialophora</taxon>
    </lineage>
</organism>